<protein>
    <submittedName>
        <fullName evidence="2">Protein YIPF</fullName>
    </submittedName>
</protein>
<name>A0AC35GAQ7_9BILA</name>
<accession>A0AC35GAQ7</accession>
<dbReference type="Proteomes" id="UP000887580">
    <property type="component" value="Unplaced"/>
</dbReference>
<dbReference type="WBParaSite" id="PS1159_v2.g3403.t1">
    <property type="protein sequence ID" value="PS1159_v2.g3403.t1"/>
    <property type="gene ID" value="PS1159_v2.g3403"/>
</dbReference>
<proteinExistence type="predicted"/>
<organism evidence="1 2">
    <name type="scientific">Panagrolaimus sp. PS1159</name>
    <dbReference type="NCBI Taxonomy" id="55785"/>
    <lineage>
        <taxon>Eukaryota</taxon>
        <taxon>Metazoa</taxon>
        <taxon>Ecdysozoa</taxon>
        <taxon>Nematoda</taxon>
        <taxon>Chromadorea</taxon>
        <taxon>Rhabditida</taxon>
        <taxon>Tylenchina</taxon>
        <taxon>Panagrolaimomorpha</taxon>
        <taxon>Panagrolaimoidea</taxon>
        <taxon>Panagrolaimidae</taxon>
        <taxon>Panagrolaimus</taxon>
    </lineage>
</organism>
<reference evidence="2" key="1">
    <citation type="submission" date="2022-11" db="UniProtKB">
        <authorList>
            <consortium name="WormBaseParasite"/>
        </authorList>
    </citation>
    <scope>IDENTIFICATION</scope>
</reference>
<evidence type="ECO:0000313" key="1">
    <source>
        <dbReference type="Proteomes" id="UP000887580"/>
    </source>
</evidence>
<sequence length="383" mass="42699">MSDLNFQNFGLEDSPFTNPNTDRRNPSTVKDTSNLVSGNIDLNDDTQTDNKLPNAHNIFSFKYYQQFFDVDQEQVYSRLLRSIIPTLNSNFILDHVQPLPDLYGPLWICITFVFSTAICGNLAHYIETHGQDRYENDFGLVTGATSLITSYVLFVPFFLYWALWYRKAEIQYSYLELLSAYGYSLATFVPVSILWVIHFHWFRWVLIFAAIGIGGLLLYNIVWPAVKNDPNRAVAFAIVGAVLILHGSLALGFKAYYFDSVIPSKHGIIEQPTLPAALPSDVTKQGIDGAKPPEVGALVAGGKISDESVKKVTQRDVDIKETDVPKAVDAAKDKKNDPAVVPPVVLEEKKDENSTKLKSGAATDGKEGKSAATTYVKTRFKRD</sequence>
<evidence type="ECO:0000313" key="2">
    <source>
        <dbReference type="WBParaSite" id="PS1159_v2.g3403.t1"/>
    </source>
</evidence>